<evidence type="ECO:0000313" key="8">
    <source>
        <dbReference type="EnsemblMetazoa" id="CapteP229129"/>
    </source>
</evidence>
<dbReference type="EC" id="5.3.2.2" evidence="5"/>
<feature type="domain" description="Fumarylacetoacetase-like C-terminal" evidence="6">
    <location>
        <begin position="15"/>
        <end position="214"/>
    </location>
</feature>
<evidence type="ECO:0000313" key="7">
    <source>
        <dbReference type="EMBL" id="ELU17707.1"/>
    </source>
</evidence>
<evidence type="ECO:0000256" key="4">
    <source>
        <dbReference type="ARBA" id="ARBA00044911"/>
    </source>
</evidence>
<organism evidence="7">
    <name type="scientific">Capitella teleta</name>
    <name type="common">Polychaete worm</name>
    <dbReference type="NCBI Taxonomy" id="283909"/>
    <lineage>
        <taxon>Eukaryota</taxon>
        <taxon>Metazoa</taxon>
        <taxon>Spiralia</taxon>
        <taxon>Lophotrochozoa</taxon>
        <taxon>Annelida</taxon>
        <taxon>Polychaeta</taxon>
        <taxon>Sedentaria</taxon>
        <taxon>Scolecida</taxon>
        <taxon>Capitellidae</taxon>
        <taxon>Capitella</taxon>
    </lineage>
</organism>
<dbReference type="SUPFAM" id="SSF56529">
    <property type="entry name" value="FAH"/>
    <property type="match status" value="1"/>
</dbReference>
<dbReference type="Gene3D" id="3.90.850.10">
    <property type="entry name" value="Fumarylacetoacetase-like, C-terminal domain"/>
    <property type="match status" value="1"/>
</dbReference>
<evidence type="ECO:0000259" key="6">
    <source>
        <dbReference type="Pfam" id="PF01557"/>
    </source>
</evidence>
<dbReference type="HOGENOM" id="CLU_028458_5_0_1"/>
<name>R7VGN4_CAPTE</name>
<reference evidence="7 9" key="2">
    <citation type="journal article" date="2013" name="Nature">
        <title>Insights into bilaterian evolution from three spiralian genomes.</title>
        <authorList>
            <person name="Simakov O."/>
            <person name="Marletaz F."/>
            <person name="Cho S.J."/>
            <person name="Edsinger-Gonzales E."/>
            <person name="Havlak P."/>
            <person name="Hellsten U."/>
            <person name="Kuo D.H."/>
            <person name="Larsson T."/>
            <person name="Lv J."/>
            <person name="Arendt D."/>
            <person name="Savage R."/>
            <person name="Osoegawa K."/>
            <person name="de Jong P."/>
            <person name="Grimwood J."/>
            <person name="Chapman J.A."/>
            <person name="Shapiro H."/>
            <person name="Aerts A."/>
            <person name="Otillar R.P."/>
            <person name="Terry A.Y."/>
            <person name="Boore J.L."/>
            <person name="Grigoriev I.V."/>
            <person name="Lindberg D.R."/>
            <person name="Seaver E.C."/>
            <person name="Weisblat D.A."/>
            <person name="Putnam N.H."/>
            <person name="Rokhsar D.S."/>
        </authorList>
    </citation>
    <scope>NUCLEOTIDE SEQUENCE</scope>
    <source>
        <strain evidence="7 9">I ESC-2004</strain>
    </source>
</reference>
<dbReference type="GO" id="GO:0018773">
    <property type="term" value="F:acetylpyruvate hydrolase activity"/>
    <property type="evidence" value="ECO:0007669"/>
    <property type="project" value="TreeGrafter"/>
</dbReference>
<dbReference type="GO" id="GO:0050163">
    <property type="term" value="F:oxaloacetate tautomerase activity"/>
    <property type="evidence" value="ECO:0007669"/>
    <property type="project" value="UniProtKB-EC"/>
</dbReference>
<dbReference type="InterPro" id="IPR011234">
    <property type="entry name" value="Fumarylacetoacetase-like_C"/>
</dbReference>
<sequence length="215" mass="23672">MQAAKMSEFHRFGRKIVGVGFNYKSLIEELRVKRKSSPTLFLKAPSSYVTQGNTIQIPDDTKPTWYEVELGVIIKETIKNIRPTEALNSIGGYCTAIDLTHRSTTKAGDCTDTWAVSKSFDTACAIGEFIPVDKIRHPNDVVLWLAVNGELRQRKNTSDMLLPVPGIISMISRFMTLEAGDLILTGTPSGIGSVQSGDVINAGIEDIDDIHFQVE</sequence>
<evidence type="ECO:0000256" key="3">
    <source>
        <dbReference type="ARBA" id="ARBA00042340"/>
    </source>
</evidence>
<dbReference type="EMBL" id="KB292365">
    <property type="protein sequence ID" value="ELU17707.1"/>
    <property type="molecule type" value="Genomic_DNA"/>
</dbReference>
<dbReference type="Pfam" id="PF01557">
    <property type="entry name" value="FAA_hydrolase"/>
    <property type="match status" value="1"/>
</dbReference>
<reference evidence="9" key="1">
    <citation type="submission" date="2012-12" db="EMBL/GenBank/DDBJ databases">
        <authorList>
            <person name="Hellsten U."/>
            <person name="Grimwood J."/>
            <person name="Chapman J.A."/>
            <person name="Shapiro H."/>
            <person name="Aerts A."/>
            <person name="Otillar R.P."/>
            <person name="Terry A.Y."/>
            <person name="Boore J.L."/>
            <person name="Simakov O."/>
            <person name="Marletaz F."/>
            <person name="Cho S.-J."/>
            <person name="Edsinger-Gonzales E."/>
            <person name="Havlak P."/>
            <person name="Kuo D.-H."/>
            <person name="Larsson T."/>
            <person name="Lv J."/>
            <person name="Arendt D."/>
            <person name="Savage R."/>
            <person name="Osoegawa K."/>
            <person name="de Jong P."/>
            <person name="Lindberg D.R."/>
            <person name="Seaver E.C."/>
            <person name="Weisblat D.A."/>
            <person name="Putnam N.H."/>
            <person name="Grigoriev I.V."/>
            <person name="Rokhsar D.S."/>
        </authorList>
    </citation>
    <scope>NUCLEOTIDE SEQUENCE</scope>
    <source>
        <strain evidence="9">I ESC-2004</strain>
    </source>
</reference>
<dbReference type="EnsemblMetazoa" id="CapteT229129">
    <property type="protein sequence ID" value="CapteP229129"/>
    <property type="gene ID" value="CapteG229129"/>
</dbReference>
<dbReference type="GO" id="GO:0046872">
    <property type="term" value="F:metal ion binding"/>
    <property type="evidence" value="ECO:0007669"/>
    <property type="project" value="UniProtKB-KW"/>
</dbReference>
<keyword evidence="2" id="KW-0479">Metal-binding</keyword>
<evidence type="ECO:0000256" key="1">
    <source>
        <dbReference type="ARBA" id="ARBA00010211"/>
    </source>
</evidence>
<protein>
    <recommendedName>
        <fullName evidence="5">oxaloacetate tautomerase</fullName>
        <ecNumber evidence="5">5.3.2.2</ecNumber>
    </recommendedName>
    <alternativeName>
        <fullName evidence="3">Fumarylacetoacetate hydrolase domain-containing protein 1</fullName>
    </alternativeName>
</protein>
<dbReference type="EMBL" id="AMQN01003982">
    <property type="status" value="NOT_ANNOTATED_CDS"/>
    <property type="molecule type" value="Genomic_DNA"/>
</dbReference>
<dbReference type="PANTHER" id="PTHR11820:SF7">
    <property type="entry name" value="ACYLPYRUVASE FAHD1, MITOCHONDRIAL"/>
    <property type="match status" value="1"/>
</dbReference>
<accession>R7VGN4</accession>
<comment type="catalytic activity">
    <reaction evidence="4">
        <text>oxaloacetate = enol-oxaloacetate</text>
        <dbReference type="Rhea" id="RHEA:16021"/>
        <dbReference type="ChEBI" id="CHEBI:16452"/>
        <dbReference type="ChEBI" id="CHEBI:17479"/>
        <dbReference type="EC" id="5.3.2.2"/>
    </reaction>
    <physiologicalReaction direction="right-to-left" evidence="4">
        <dbReference type="Rhea" id="RHEA:16023"/>
    </physiologicalReaction>
</comment>
<keyword evidence="9" id="KW-1185">Reference proteome</keyword>
<dbReference type="Proteomes" id="UP000014760">
    <property type="component" value="Unassembled WGS sequence"/>
</dbReference>
<evidence type="ECO:0000313" key="9">
    <source>
        <dbReference type="Proteomes" id="UP000014760"/>
    </source>
</evidence>
<dbReference type="GO" id="GO:0005739">
    <property type="term" value="C:mitochondrion"/>
    <property type="evidence" value="ECO:0007669"/>
    <property type="project" value="TreeGrafter"/>
</dbReference>
<evidence type="ECO:0000256" key="5">
    <source>
        <dbReference type="ARBA" id="ARBA00044973"/>
    </source>
</evidence>
<dbReference type="PANTHER" id="PTHR11820">
    <property type="entry name" value="ACYLPYRUVASE"/>
    <property type="match status" value="1"/>
</dbReference>
<gene>
    <name evidence="7" type="ORF">CAPTEDRAFT_229129</name>
</gene>
<dbReference type="STRING" id="283909.R7VGN4"/>
<dbReference type="OMA" id="WNIAETI"/>
<evidence type="ECO:0000256" key="2">
    <source>
        <dbReference type="ARBA" id="ARBA00022723"/>
    </source>
</evidence>
<dbReference type="OrthoDB" id="411064at2759"/>
<comment type="similarity">
    <text evidence="1">Belongs to the FAH family.</text>
</comment>
<proteinExistence type="inferred from homology"/>
<dbReference type="AlphaFoldDB" id="R7VGN4"/>
<dbReference type="InterPro" id="IPR036663">
    <property type="entry name" value="Fumarylacetoacetase_C_sf"/>
</dbReference>
<reference evidence="8" key="3">
    <citation type="submission" date="2015-06" db="UniProtKB">
        <authorList>
            <consortium name="EnsemblMetazoa"/>
        </authorList>
    </citation>
    <scope>IDENTIFICATION</scope>
</reference>